<dbReference type="Proteomes" id="UP001141806">
    <property type="component" value="Unassembled WGS sequence"/>
</dbReference>
<organism evidence="1 2">
    <name type="scientific">Protea cynaroides</name>
    <dbReference type="NCBI Taxonomy" id="273540"/>
    <lineage>
        <taxon>Eukaryota</taxon>
        <taxon>Viridiplantae</taxon>
        <taxon>Streptophyta</taxon>
        <taxon>Embryophyta</taxon>
        <taxon>Tracheophyta</taxon>
        <taxon>Spermatophyta</taxon>
        <taxon>Magnoliopsida</taxon>
        <taxon>Proteales</taxon>
        <taxon>Proteaceae</taxon>
        <taxon>Protea</taxon>
    </lineage>
</organism>
<proteinExistence type="predicted"/>
<keyword evidence="2" id="KW-1185">Reference proteome</keyword>
<name>A0A9Q0KMQ9_9MAGN</name>
<reference evidence="1" key="1">
    <citation type="journal article" date="2023" name="Plant J.">
        <title>The genome of the king protea, Protea cynaroides.</title>
        <authorList>
            <person name="Chang J."/>
            <person name="Duong T.A."/>
            <person name="Schoeman C."/>
            <person name="Ma X."/>
            <person name="Roodt D."/>
            <person name="Barker N."/>
            <person name="Li Z."/>
            <person name="Van de Peer Y."/>
            <person name="Mizrachi E."/>
        </authorList>
    </citation>
    <scope>NUCLEOTIDE SEQUENCE</scope>
    <source>
        <tissue evidence="1">Young leaves</tissue>
    </source>
</reference>
<dbReference type="AlphaFoldDB" id="A0A9Q0KMQ9"/>
<evidence type="ECO:0000313" key="1">
    <source>
        <dbReference type="EMBL" id="KAJ4973503.1"/>
    </source>
</evidence>
<evidence type="ECO:0000313" key="2">
    <source>
        <dbReference type="Proteomes" id="UP001141806"/>
    </source>
</evidence>
<accession>A0A9Q0KMQ9</accession>
<gene>
    <name evidence="1" type="ORF">NE237_006677</name>
</gene>
<sequence length="181" mass="20576">MCLSILSRDASILRSVGTRRARELPFSRYFFTRRNVLVDNQETILSFLLLRSGNYSTVVSSELMDMESLATTSINFPAKNFGGASVYCRSSRFSSLFPCLIENWGNLRRKKQRKERRQQHREGGVEKVQLGLPAEKTEADRMILIMGLIKQWDLLSQCQMESRMVGNTVAKNSGTAEPCNV</sequence>
<protein>
    <submittedName>
        <fullName evidence="1">Uncharacterized protein</fullName>
    </submittedName>
</protein>
<comment type="caution">
    <text evidence="1">The sequence shown here is derived from an EMBL/GenBank/DDBJ whole genome shotgun (WGS) entry which is preliminary data.</text>
</comment>
<dbReference type="EMBL" id="JAMYWD010000004">
    <property type="protein sequence ID" value="KAJ4973503.1"/>
    <property type="molecule type" value="Genomic_DNA"/>
</dbReference>